<gene>
    <name evidence="1" type="ORF">KIK155_LOCUS9393</name>
    <name evidence="2" type="ORF">TOA249_LOCUS2771</name>
</gene>
<accession>A0A818BT73</accession>
<evidence type="ECO:0000313" key="3">
    <source>
        <dbReference type="Proteomes" id="UP000663865"/>
    </source>
</evidence>
<dbReference type="EMBL" id="CAJOBS010000091">
    <property type="protein sequence ID" value="CAF4492929.1"/>
    <property type="molecule type" value="Genomic_DNA"/>
</dbReference>
<proteinExistence type="predicted"/>
<organism evidence="1 3">
    <name type="scientific">Rotaria socialis</name>
    <dbReference type="NCBI Taxonomy" id="392032"/>
    <lineage>
        <taxon>Eukaryota</taxon>
        <taxon>Metazoa</taxon>
        <taxon>Spiralia</taxon>
        <taxon>Gnathifera</taxon>
        <taxon>Rotifera</taxon>
        <taxon>Eurotatoria</taxon>
        <taxon>Bdelloidea</taxon>
        <taxon>Philodinida</taxon>
        <taxon>Philodinidae</taxon>
        <taxon>Rotaria</taxon>
    </lineage>
</organism>
<dbReference type="Proteomes" id="UP000663865">
    <property type="component" value="Unassembled WGS sequence"/>
</dbReference>
<sequence>MYNLQTDTIVRKDLTLEQEKTKERTVTTHGKKLRILNKEPAGQDYQSLKTKRIHNISSYVLTPAEERISCRGWEFCIENKINNFIEFKTDIELNMKKIEHSCHRNAFSTICCKIFNASDILMKLAKKKNIRNISDEEFKAIKSLKANTNIIICRAGKGNYIAILDKQDYINKAEEILKLKQFRHTEKSLLNEKEKSMNSYISKLLKDKIVDKHLYWRIHSTSSSLATMLWPT</sequence>
<comment type="caution">
    <text evidence="1">The sequence shown here is derived from an EMBL/GenBank/DDBJ whole genome shotgun (WGS) entry which is preliminary data.</text>
</comment>
<evidence type="ECO:0000313" key="1">
    <source>
        <dbReference type="EMBL" id="CAF3415015.1"/>
    </source>
</evidence>
<dbReference type="EMBL" id="CAJNYV010001319">
    <property type="protein sequence ID" value="CAF3415015.1"/>
    <property type="molecule type" value="Genomic_DNA"/>
</dbReference>
<dbReference type="AlphaFoldDB" id="A0A818BT73"/>
<name>A0A818BT73_9BILA</name>
<dbReference type="Proteomes" id="UP000663838">
    <property type="component" value="Unassembled WGS sequence"/>
</dbReference>
<protein>
    <submittedName>
        <fullName evidence="1">Uncharacterized protein</fullName>
    </submittedName>
</protein>
<evidence type="ECO:0000313" key="2">
    <source>
        <dbReference type="EMBL" id="CAF4492929.1"/>
    </source>
</evidence>
<reference evidence="1" key="1">
    <citation type="submission" date="2021-02" db="EMBL/GenBank/DDBJ databases">
        <authorList>
            <person name="Nowell W R."/>
        </authorList>
    </citation>
    <scope>NUCLEOTIDE SEQUENCE</scope>
</reference>